<feature type="compositionally biased region" description="Basic and acidic residues" evidence="1">
    <location>
        <begin position="375"/>
        <end position="397"/>
    </location>
</feature>
<feature type="compositionally biased region" description="Polar residues" evidence="1">
    <location>
        <begin position="311"/>
        <end position="321"/>
    </location>
</feature>
<accession>A0AAE0MNI0</accession>
<reference evidence="2" key="2">
    <citation type="submission" date="2023-06" db="EMBL/GenBank/DDBJ databases">
        <authorList>
            <consortium name="Lawrence Berkeley National Laboratory"/>
            <person name="Haridas S."/>
            <person name="Hensen N."/>
            <person name="Bonometti L."/>
            <person name="Westerberg I."/>
            <person name="Brannstrom I.O."/>
            <person name="Guillou S."/>
            <person name="Cros-Aarteil S."/>
            <person name="Calhoun S."/>
            <person name="Kuo A."/>
            <person name="Mondo S."/>
            <person name="Pangilinan J."/>
            <person name="Riley R."/>
            <person name="Labutti K."/>
            <person name="Andreopoulos B."/>
            <person name="Lipzen A."/>
            <person name="Chen C."/>
            <person name="Yanf M."/>
            <person name="Daum C."/>
            <person name="Ng V."/>
            <person name="Clum A."/>
            <person name="Steindorff A."/>
            <person name="Ohm R."/>
            <person name="Martin F."/>
            <person name="Silar P."/>
            <person name="Natvig D."/>
            <person name="Lalanne C."/>
            <person name="Gautier V."/>
            <person name="Ament-Velasquez S.L."/>
            <person name="Kruys A."/>
            <person name="Hutchinson M.I."/>
            <person name="Powell A.J."/>
            <person name="Barry K."/>
            <person name="Miller A.N."/>
            <person name="Grigoriev I.V."/>
            <person name="Debuchy R."/>
            <person name="Gladieux P."/>
            <person name="Thoren M.H."/>
            <person name="Johannesson H."/>
        </authorList>
    </citation>
    <scope>NUCLEOTIDE SEQUENCE</scope>
    <source>
        <strain evidence="2">SMH4131-1</strain>
    </source>
</reference>
<dbReference type="Proteomes" id="UP001286456">
    <property type="component" value="Unassembled WGS sequence"/>
</dbReference>
<comment type="caution">
    <text evidence="2">The sequence shown here is derived from an EMBL/GenBank/DDBJ whole genome shotgun (WGS) entry which is preliminary data.</text>
</comment>
<evidence type="ECO:0000313" key="2">
    <source>
        <dbReference type="EMBL" id="KAK3337624.1"/>
    </source>
</evidence>
<reference evidence="2" key="1">
    <citation type="journal article" date="2023" name="Mol. Phylogenet. Evol.">
        <title>Genome-scale phylogeny and comparative genomics of the fungal order Sordariales.</title>
        <authorList>
            <person name="Hensen N."/>
            <person name="Bonometti L."/>
            <person name="Westerberg I."/>
            <person name="Brannstrom I.O."/>
            <person name="Guillou S."/>
            <person name="Cros-Aarteil S."/>
            <person name="Calhoun S."/>
            <person name="Haridas S."/>
            <person name="Kuo A."/>
            <person name="Mondo S."/>
            <person name="Pangilinan J."/>
            <person name="Riley R."/>
            <person name="LaButti K."/>
            <person name="Andreopoulos B."/>
            <person name="Lipzen A."/>
            <person name="Chen C."/>
            <person name="Yan M."/>
            <person name="Daum C."/>
            <person name="Ng V."/>
            <person name="Clum A."/>
            <person name="Steindorff A."/>
            <person name="Ohm R.A."/>
            <person name="Martin F."/>
            <person name="Silar P."/>
            <person name="Natvig D.O."/>
            <person name="Lalanne C."/>
            <person name="Gautier V."/>
            <person name="Ament-Velasquez S.L."/>
            <person name="Kruys A."/>
            <person name="Hutchinson M.I."/>
            <person name="Powell A.J."/>
            <person name="Barry K."/>
            <person name="Miller A.N."/>
            <person name="Grigoriev I.V."/>
            <person name="Debuchy R."/>
            <person name="Gladieux P."/>
            <person name="Hiltunen Thoren M."/>
            <person name="Johannesson H."/>
        </authorList>
    </citation>
    <scope>NUCLEOTIDE SEQUENCE</scope>
    <source>
        <strain evidence="2">SMH4131-1</strain>
    </source>
</reference>
<evidence type="ECO:0000256" key="1">
    <source>
        <dbReference type="SAM" id="MobiDB-lite"/>
    </source>
</evidence>
<dbReference type="EMBL" id="JAUEPO010000001">
    <property type="protein sequence ID" value="KAK3337624.1"/>
    <property type="molecule type" value="Genomic_DNA"/>
</dbReference>
<dbReference type="InterPro" id="IPR016181">
    <property type="entry name" value="Acyl_CoA_acyltransferase"/>
</dbReference>
<feature type="compositionally biased region" description="Basic and acidic residues" evidence="1">
    <location>
        <begin position="243"/>
        <end position="299"/>
    </location>
</feature>
<protein>
    <submittedName>
        <fullName evidence="2">Uncharacterized protein</fullName>
    </submittedName>
</protein>
<feature type="compositionally biased region" description="Basic and acidic residues" evidence="1">
    <location>
        <begin position="330"/>
        <end position="352"/>
    </location>
</feature>
<proteinExistence type="predicted"/>
<gene>
    <name evidence="2" type="ORF">B0T19DRAFT_438274</name>
</gene>
<feature type="region of interest" description="Disordered" evidence="1">
    <location>
        <begin position="239"/>
        <end position="405"/>
    </location>
</feature>
<evidence type="ECO:0000313" key="3">
    <source>
        <dbReference type="Proteomes" id="UP001286456"/>
    </source>
</evidence>
<sequence>MVEVRLAKPQDLWRMGVVGWSGFDPTECQNWYRPNKSFDNENKVDCIYDMIAEHKGWMQNAAEDHTVMVVTEAIYNPNENQKPNPPVKLPASTPGWKVPEEGTAPTAVVGLAIWDLPDNTKRRFHLEEKSTYPEFPHPKGLASVNLGDGHGSALMEWGKKLAGEDGIDIIVDADRWAVRRGFYKKHGFDLVEEYSVPGIKAVPFSTEDVDPEVEPSLEQIIQATVILNKVIRKGCGCSLMRWKNPDNENKTDSKEKTDPKDSGTKKKPADKSKPAEKSNSTDKNKRKRDNENDGDKDNDNDISQPPAKKPNLNTTSPQTKTPEIPQPVPEKADTNEEPETNKTDSPKRKRPDDDDGSQNGDAKAQPPQAKKPRKPKEPKEPVTEPARRSGRVKELPKVNHGAQMK</sequence>
<dbReference type="SUPFAM" id="SSF55729">
    <property type="entry name" value="Acyl-CoA N-acyltransferases (Nat)"/>
    <property type="match status" value="1"/>
</dbReference>
<dbReference type="Gene3D" id="3.40.630.30">
    <property type="match status" value="1"/>
</dbReference>
<organism evidence="2 3">
    <name type="scientific">Cercophora scortea</name>
    <dbReference type="NCBI Taxonomy" id="314031"/>
    <lineage>
        <taxon>Eukaryota</taxon>
        <taxon>Fungi</taxon>
        <taxon>Dikarya</taxon>
        <taxon>Ascomycota</taxon>
        <taxon>Pezizomycotina</taxon>
        <taxon>Sordariomycetes</taxon>
        <taxon>Sordariomycetidae</taxon>
        <taxon>Sordariales</taxon>
        <taxon>Lasiosphaeriaceae</taxon>
        <taxon>Cercophora</taxon>
    </lineage>
</organism>
<dbReference type="AlphaFoldDB" id="A0AAE0MNI0"/>
<name>A0AAE0MNI0_9PEZI</name>
<keyword evidence="3" id="KW-1185">Reference proteome</keyword>